<sequence length="106" mass="10947">MANMMEKVGEKLHMGGHKKEDKHQPGAHPTPVAPAGYVHDPHHTGAGATAGAPAAGAHQEGFMGKMKNKVKGGKDKTKAKAHGGDSSSSSSESDGEGGHRKKKVVY</sequence>
<protein>
    <recommendedName>
        <fullName evidence="4">Dehydrin</fullName>
    </recommendedName>
</protein>
<evidence type="ECO:0000256" key="1">
    <source>
        <dbReference type="SAM" id="MobiDB-lite"/>
    </source>
</evidence>
<accession>A0A9D4ZCK2</accession>
<gene>
    <name evidence="2" type="ORF">GOP47_0016920</name>
</gene>
<dbReference type="AlphaFoldDB" id="A0A9D4ZCK2"/>
<dbReference type="EMBL" id="JABFUD020000016">
    <property type="protein sequence ID" value="KAI5068575.1"/>
    <property type="molecule type" value="Genomic_DNA"/>
</dbReference>
<evidence type="ECO:0000313" key="3">
    <source>
        <dbReference type="Proteomes" id="UP000886520"/>
    </source>
</evidence>
<evidence type="ECO:0000313" key="2">
    <source>
        <dbReference type="EMBL" id="KAI5068575.1"/>
    </source>
</evidence>
<proteinExistence type="predicted"/>
<dbReference type="Proteomes" id="UP000886520">
    <property type="component" value="Chromosome 16"/>
</dbReference>
<feature type="region of interest" description="Disordered" evidence="1">
    <location>
        <begin position="1"/>
        <end position="106"/>
    </location>
</feature>
<dbReference type="OrthoDB" id="1723991at2759"/>
<name>A0A9D4ZCK2_ADICA</name>
<organism evidence="2 3">
    <name type="scientific">Adiantum capillus-veneris</name>
    <name type="common">Maidenhair fern</name>
    <dbReference type="NCBI Taxonomy" id="13818"/>
    <lineage>
        <taxon>Eukaryota</taxon>
        <taxon>Viridiplantae</taxon>
        <taxon>Streptophyta</taxon>
        <taxon>Embryophyta</taxon>
        <taxon>Tracheophyta</taxon>
        <taxon>Polypodiopsida</taxon>
        <taxon>Polypodiidae</taxon>
        <taxon>Polypodiales</taxon>
        <taxon>Pteridineae</taxon>
        <taxon>Pteridaceae</taxon>
        <taxon>Vittarioideae</taxon>
        <taxon>Adiantum</taxon>
    </lineage>
</organism>
<evidence type="ECO:0008006" key="4">
    <source>
        <dbReference type="Google" id="ProtNLM"/>
    </source>
</evidence>
<comment type="caution">
    <text evidence="2">The sequence shown here is derived from an EMBL/GenBank/DDBJ whole genome shotgun (WGS) entry which is preliminary data.</text>
</comment>
<keyword evidence="3" id="KW-1185">Reference proteome</keyword>
<feature type="compositionally biased region" description="Low complexity" evidence="1">
    <location>
        <begin position="44"/>
        <end position="65"/>
    </location>
</feature>
<feature type="compositionally biased region" description="Basic and acidic residues" evidence="1">
    <location>
        <begin position="7"/>
        <end position="24"/>
    </location>
</feature>
<reference evidence="2" key="1">
    <citation type="submission" date="2021-01" db="EMBL/GenBank/DDBJ databases">
        <title>Adiantum capillus-veneris genome.</title>
        <authorList>
            <person name="Fang Y."/>
            <person name="Liao Q."/>
        </authorList>
    </citation>
    <scope>NUCLEOTIDE SEQUENCE</scope>
    <source>
        <strain evidence="2">H3</strain>
        <tissue evidence="2">Leaf</tissue>
    </source>
</reference>